<accession>A0AAN8GCG2</accession>
<dbReference type="PROSITE" id="PS50002">
    <property type="entry name" value="SH3"/>
    <property type="match status" value="1"/>
</dbReference>
<organism evidence="5 6">
    <name type="scientific">Patella caerulea</name>
    <name type="common">Rayed Mediterranean limpet</name>
    <dbReference type="NCBI Taxonomy" id="87958"/>
    <lineage>
        <taxon>Eukaryota</taxon>
        <taxon>Metazoa</taxon>
        <taxon>Spiralia</taxon>
        <taxon>Lophotrochozoa</taxon>
        <taxon>Mollusca</taxon>
        <taxon>Gastropoda</taxon>
        <taxon>Patellogastropoda</taxon>
        <taxon>Patelloidea</taxon>
        <taxon>Patellidae</taxon>
        <taxon>Patella</taxon>
    </lineage>
</organism>
<name>A0AAN8GCG2_PATCE</name>
<reference evidence="5 6" key="1">
    <citation type="submission" date="2024-01" db="EMBL/GenBank/DDBJ databases">
        <title>The genome of the rayed Mediterranean limpet Patella caerulea (Linnaeus, 1758).</title>
        <authorList>
            <person name="Anh-Thu Weber A."/>
            <person name="Halstead-Nussloch G."/>
        </authorList>
    </citation>
    <scope>NUCLEOTIDE SEQUENCE [LARGE SCALE GENOMIC DNA]</scope>
    <source>
        <strain evidence="5">AATW-2023a</strain>
        <tissue evidence="5">Whole specimen</tissue>
    </source>
</reference>
<dbReference type="EMBL" id="JAZGQO010000018">
    <property type="protein sequence ID" value="KAK6168216.1"/>
    <property type="molecule type" value="Genomic_DNA"/>
</dbReference>
<proteinExistence type="predicted"/>
<gene>
    <name evidence="5" type="ORF">SNE40_022088</name>
</gene>
<dbReference type="Pfam" id="PF09431">
    <property type="entry name" value="SPIN90_LRD"/>
    <property type="match status" value="1"/>
</dbReference>
<dbReference type="SUPFAM" id="SSF50044">
    <property type="entry name" value="SH3-domain"/>
    <property type="match status" value="1"/>
</dbReference>
<dbReference type="GO" id="GO:0071933">
    <property type="term" value="F:Arp2/3 complex binding"/>
    <property type="evidence" value="ECO:0007669"/>
    <property type="project" value="TreeGrafter"/>
</dbReference>
<dbReference type="InterPro" id="IPR036028">
    <property type="entry name" value="SH3-like_dom_sf"/>
</dbReference>
<keyword evidence="1 2" id="KW-0728">SH3 domain</keyword>
<evidence type="ECO:0000256" key="1">
    <source>
        <dbReference type="ARBA" id="ARBA00022443"/>
    </source>
</evidence>
<dbReference type="InterPro" id="IPR030125">
    <property type="entry name" value="SPIN90/Ldb17"/>
</dbReference>
<evidence type="ECO:0000313" key="6">
    <source>
        <dbReference type="Proteomes" id="UP001347796"/>
    </source>
</evidence>
<dbReference type="InterPro" id="IPR001452">
    <property type="entry name" value="SH3_domain"/>
</dbReference>
<dbReference type="InterPro" id="IPR018556">
    <property type="entry name" value="SPIN90/Ldb17_LRD"/>
</dbReference>
<feature type="compositionally biased region" description="Low complexity" evidence="3">
    <location>
        <begin position="168"/>
        <end position="185"/>
    </location>
</feature>
<feature type="compositionally biased region" description="Low complexity" evidence="3">
    <location>
        <begin position="206"/>
        <end position="215"/>
    </location>
</feature>
<evidence type="ECO:0000259" key="4">
    <source>
        <dbReference type="PROSITE" id="PS50002"/>
    </source>
</evidence>
<feature type="compositionally biased region" description="Polar residues" evidence="3">
    <location>
        <begin position="190"/>
        <end position="205"/>
    </location>
</feature>
<sequence length="652" mass="72701">MYRALYGYKSSLSDYLSFDASDRFTLLDAENQKSDQQKEWLLAQNGIGQLGYVPYNYIEKLKCTPTEVVKFIDGSIEAIHLQAGSEGGGVFSQIDRYNLQKLLQHRATYLESVKHDKSIAEKRVNKRPAPEPPGNEDGRQVVSRRTSSGKKAPPPPPTRDSSLGLNDSSVGTVSSPSTASSCGSPGDTITYVNQTANGEVTIQKDTPTPTTPTGTKFRPNSFEIETSPVLTLPPPTGSPNISDHPSPLIPPGIGPELIEEIRINTGLSFDKSKIALETVLGYIGFKIPELSSSMDEIFKTTHNLKQSSEIGTSRDAKRLEVIFSELAACKDDSQQRSWALHEDEAIIKEYIEELNSILENAKKSICRKVVAEENYECIHNLVQYYQMETRLSIRLLLLKSFGALCGLDKMAITMLLCSVLPLELAHDITNKSDEVQRLSYASLVLSMIFSTGEPIPTNLHEHLNEDFISFILSLIENPPTDEHEDQATDLLVSLILAYNLHMETAGKNLVMDVFAEKGTVKIFTEKVMLLFNRGDDPVNIFEHQPEAPNSVIKFFQDLYSAKKTANLLYINDAMVLIDILIRQISDLPAGDATRSSFLILTNYLIRNSDYEDHRHRSVELGALFRSIVTEESDCVSDKKIVAEILKTYEHLF</sequence>
<feature type="domain" description="SH3" evidence="4">
    <location>
        <begin position="1"/>
        <end position="63"/>
    </location>
</feature>
<comment type="caution">
    <text evidence="5">The sequence shown here is derived from an EMBL/GenBank/DDBJ whole genome shotgun (WGS) entry which is preliminary data.</text>
</comment>
<evidence type="ECO:0000256" key="2">
    <source>
        <dbReference type="PROSITE-ProRule" id="PRU00192"/>
    </source>
</evidence>
<protein>
    <recommendedName>
        <fullName evidence="4">SH3 domain-containing protein</fullName>
    </recommendedName>
</protein>
<keyword evidence="6" id="KW-1185">Reference proteome</keyword>
<dbReference type="GO" id="GO:0006897">
    <property type="term" value="P:endocytosis"/>
    <property type="evidence" value="ECO:0007669"/>
    <property type="project" value="TreeGrafter"/>
</dbReference>
<evidence type="ECO:0000256" key="3">
    <source>
        <dbReference type="SAM" id="MobiDB-lite"/>
    </source>
</evidence>
<dbReference type="AlphaFoldDB" id="A0AAN8GCG2"/>
<evidence type="ECO:0000313" key="5">
    <source>
        <dbReference type="EMBL" id="KAK6168216.1"/>
    </source>
</evidence>
<feature type="region of interest" description="Disordered" evidence="3">
    <location>
        <begin position="119"/>
        <end position="221"/>
    </location>
</feature>
<dbReference type="SMART" id="SM00326">
    <property type="entry name" value="SH3"/>
    <property type="match status" value="1"/>
</dbReference>
<dbReference type="Gene3D" id="2.30.30.40">
    <property type="entry name" value="SH3 Domains"/>
    <property type="match status" value="1"/>
</dbReference>
<dbReference type="PANTHER" id="PTHR13357:SF1">
    <property type="entry name" value="NCK-INTERACTING PROTEIN WITH SH3 DOMAIN"/>
    <property type="match status" value="1"/>
</dbReference>
<dbReference type="Proteomes" id="UP001347796">
    <property type="component" value="Unassembled WGS sequence"/>
</dbReference>
<dbReference type="PANTHER" id="PTHR13357">
    <property type="entry name" value="SH3 ADAPTER PROTEIN SPIN90 NCK INTERACTING PROTEIN WITH SH3 DOMAIN"/>
    <property type="match status" value="1"/>
</dbReference>